<dbReference type="STRING" id="946677.SAMN05444484_1011222"/>
<dbReference type="CDD" id="cd00293">
    <property type="entry name" value="USP-like"/>
    <property type="match status" value="1"/>
</dbReference>
<dbReference type="InterPro" id="IPR006016">
    <property type="entry name" value="UspA"/>
</dbReference>
<feature type="domain" description="UspA" evidence="2">
    <location>
        <begin position="1"/>
        <end position="136"/>
    </location>
</feature>
<dbReference type="Proteomes" id="UP000184028">
    <property type="component" value="Unassembled WGS sequence"/>
</dbReference>
<name>A0A1M7A0A9_9FLAO</name>
<dbReference type="AlphaFoldDB" id="A0A1M7A0A9"/>
<dbReference type="EMBL" id="FRBT01000001">
    <property type="protein sequence ID" value="SHL36090.1"/>
    <property type="molecule type" value="Genomic_DNA"/>
</dbReference>
<organism evidence="3 4">
    <name type="scientific">Flavobacterium chilense</name>
    <dbReference type="NCBI Taxonomy" id="946677"/>
    <lineage>
        <taxon>Bacteria</taxon>
        <taxon>Pseudomonadati</taxon>
        <taxon>Bacteroidota</taxon>
        <taxon>Flavobacteriia</taxon>
        <taxon>Flavobacteriales</taxon>
        <taxon>Flavobacteriaceae</taxon>
        <taxon>Flavobacterium</taxon>
    </lineage>
</organism>
<evidence type="ECO:0000313" key="4">
    <source>
        <dbReference type="Proteomes" id="UP000184028"/>
    </source>
</evidence>
<dbReference type="InterPro" id="IPR006015">
    <property type="entry name" value="Universal_stress_UspA"/>
</dbReference>
<reference evidence="4" key="1">
    <citation type="submission" date="2016-11" db="EMBL/GenBank/DDBJ databases">
        <authorList>
            <person name="Varghese N."/>
            <person name="Submissions S."/>
        </authorList>
    </citation>
    <scope>NUCLEOTIDE SEQUENCE [LARGE SCALE GENOMIC DNA]</scope>
    <source>
        <strain evidence="4">DSM 24724</strain>
    </source>
</reference>
<accession>A0A1M7A0A9</accession>
<dbReference type="RefSeq" id="WP_068840996.1">
    <property type="nucleotide sequence ID" value="NZ_FRBT01000001.1"/>
</dbReference>
<dbReference type="Gene3D" id="3.40.50.12370">
    <property type="match status" value="1"/>
</dbReference>
<evidence type="ECO:0000313" key="3">
    <source>
        <dbReference type="EMBL" id="SHL36090.1"/>
    </source>
</evidence>
<comment type="similarity">
    <text evidence="1">Belongs to the universal stress protein A family.</text>
</comment>
<dbReference type="OrthoDB" id="9788959at2"/>
<proteinExistence type="inferred from homology"/>
<sequence>MKKLLVTTDFSSISRAGIRFAIQFASQTPCDLIFYSVNTKKFEDNIDNYYKKTTQDYRLKKFILSIYKTTKKEAGKVEFVTENHTQVDKAIIEYAQKCHVDFICINTSGPGIFNQMIGTTASKLITTSPIPLLVIPFNYRRKPIQLLLYASDLAKLGVELPFVKKFATLFAADVAVYHYDELLDQGNFKEDFNQIAQNYQSNKVSFNFKKLNIEYSLLNHLEVDIRQIRPSIVVMFTKQNRDWFERHFLSSKTKEFGFDTHTPILVFRK</sequence>
<evidence type="ECO:0000256" key="1">
    <source>
        <dbReference type="ARBA" id="ARBA00008791"/>
    </source>
</evidence>
<dbReference type="PRINTS" id="PR01438">
    <property type="entry name" value="UNVRSLSTRESS"/>
</dbReference>
<dbReference type="SUPFAM" id="SSF52402">
    <property type="entry name" value="Adenine nucleotide alpha hydrolases-like"/>
    <property type="match status" value="1"/>
</dbReference>
<gene>
    <name evidence="3" type="ORF">SAMN05444484_1011222</name>
</gene>
<keyword evidence="4" id="KW-1185">Reference proteome</keyword>
<evidence type="ECO:0000259" key="2">
    <source>
        <dbReference type="Pfam" id="PF00582"/>
    </source>
</evidence>
<protein>
    <submittedName>
        <fullName evidence="3">Nucleotide-binding universal stress protein, UspA family</fullName>
    </submittedName>
</protein>
<dbReference type="Pfam" id="PF00582">
    <property type="entry name" value="Usp"/>
    <property type="match status" value="1"/>
</dbReference>